<name>A0A3E2HGH9_SCYLI</name>
<feature type="non-terminal residue" evidence="1">
    <location>
        <position position="975"/>
    </location>
</feature>
<dbReference type="InterPro" id="IPR021858">
    <property type="entry name" value="Fun_TF"/>
</dbReference>
<accession>A0A3E2HGH9</accession>
<protein>
    <recommendedName>
        <fullName evidence="3">Transcription factor domain-containing protein</fullName>
    </recommendedName>
</protein>
<dbReference type="PANTHER" id="PTHR41677:SF1">
    <property type="entry name" value="FE2OG DIOXYGENASE DOMAIN-CONTAINING PROTEIN"/>
    <property type="match status" value="1"/>
</dbReference>
<dbReference type="Proteomes" id="UP000258309">
    <property type="component" value="Unassembled WGS sequence"/>
</dbReference>
<evidence type="ECO:0008006" key="3">
    <source>
        <dbReference type="Google" id="ProtNLM"/>
    </source>
</evidence>
<dbReference type="PANTHER" id="PTHR41677">
    <property type="entry name" value="YALI0B19030P"/>
    <property type="match status" value="1"/>
</dbReference>
<dbReference type="AlphaFoldDB" id="A0A3E2HGH9"/>
<dbReference type="STRING" id="5539.A0A3E2HGH9"/>
<dbReference type="Pfam" id="PF11951">
    <property type="entry name" value="Fungal_trans_2"/>
    <property type="match status" value="1"/>
</dbReference>
<sequence>MAWTDAQEDKFDPKIHLNYSPPSKLFSLEDLTLELRPSSTPIAATEPFPFLSEKGVLAYRKALFSKNVLLECAVAPYANSLILRNAAGHSAFLHDLWNHPETLRIVSENMKAPLVPIFPLEEAFVSLQTSSSDVKDMVKEVRVEPQYEKDPIADGDFQYDPLKAKSIIPWHYDSYPYACIVMLSYTDGMLGRETYIKRGDHTIEKVEGPKHLASRAVGVKERIASVTSFRANIPGVYDVSYTTNTRPWTDLKTMYKEWANYRLTFLANELEAIFADNQINYMQRTRRQMIPYDFHRGSLDQYGVRNYTAAPEIWEKIKRHPDFGQKLAVIDPDASWKYAREYIGDLAYSQATLAHGETLQGQVGPVKWIDGHYTMGDELIRQGQRELSSAMRPNQGARGAQRDNSTVKKASVTLPHTDVHEYNSVLPEPSAQSGSRDFWELTGPFEQPQSADILDFSQDLPQFRDLWTEALFGDFSTPSLLGGSFTPGLQVELPLAHATQTFSLQMPTEDGSPSSCPLIQRNITDTTTLLVSCYFRDIAGLFSCYEGSSNPFRKKIARFWNSNKFECLACTIQAMAAAFLSRTFTAASRLAPRLRQLASSFVERNFTESRFEVRSLLTIALLGTSASWHGQGEDMQRHLDQFRSAIRVKASDTTSEELSTSDIRNLTFFSGLLTYWEVFNVFTSKLPQYNVALDTTESCFAPTKPALLDGLHPHPWTGVGGEILGIFLQVGRLARRHRYRMLRKTFVRRSDLLKAEEDIEKAELIEEKLLSIILPEEKDFVNMIDVETPFKDLQQMSEVYRYTALQQLYREFPDLLEKRLLGTLAISQGEVYEIGEYNDINQATDDWLKDIAIFCLNNLATIRTDSHTICFQTVPLLCLSPELRLPKGAGTHTNQQFPDFSADDTSCLGEDSARVIEELKVAQAREFTLRRLAASQQSFPGSRADELMQLVQNIWSRMDKELGLHTPVLWLDTLM</sequence>
<organism evidence="1 2">
    <name type="scientific">Scytalidium lignicola</name>
    <name type="common">Hyphomycete</name>
    <dbReference type="NCBI Taxonomy" id="5539"/>
    <lineage>
        <taxon>Eukaryota</taxon>
        <taxon>Fungi</taxon>
        <taxon>Dikarya</taxon>
        <taxon>Ascomycota</taxon>
        <taxon>Pezizomycotina</taxon>
        <taxon>Leotiomycetes</taxon>
        <taxon>Leotiomycetes incertae sedis</taxon>
        <taxon>Scytalidium</taxon>
    </lineage>
</organism>
<evidence type="ECO:0000313" key="2">
    <source>
        <dbReference type="Proteomes" id="UP000258309"/>
    </source>
</evidence>
<comment type="caution">
    <text evidence="1">The sequence shown here is derived from an EMBL/GenBank/DDBJ whole genome shotgun (WGS) entry which is preliminary data.</text>
</comment>
<dbReference type="EMBL" id="NCSJ02000054">
    <property type="protein sequence ID" value="RFU32487.1"/>
    <property type="molecule type" value="Genomic_DNA"/>
</dbReference>
<feature type="non-terminal residue" evidence="1">
    <location>
        <position position="1"/>
    </location>
</feature>
<gene>
    <name evidence="1" type="ORF">B7463_g3852</name>
</gene>
<proteinExistence type="predicted"/>
<reference evidence="1 2" key="1">
    <citation type="submission" date="2018-05" db="EMBL/GenBank/DDBJ databases">
        <title>Draft genome sequence of Scytalidium lignicola DSM 105466, a ubiquitous saprotrophic fungus.</title>
        <authorList>
            <person name="Buettner E."/>
            <person name="Gebauer A.M."/>
            <person name="Hofrichter M."/>
            <person name="Liers C."/>
            <person name="Kellner H."/>
        </authorList>
    </citation>
    <scope>NUCLEOTIDE SEQUENCE [LARGE SCALE GENOMIC DNA]</scope>
    <source>
        <strain evidence="1 2">DSM 105466</strain>
    </source>
</reference>
<dbReference type="OrthoDB" id="10256055at2759"/>
<evidence type="ECO:0000313" key="1">
    <source>
        <dbReference type="EMBL" id="RFU32487.1"/>
    </source>
</evidence>
<keyword evidence="2" id="KW-1185">Reference proteome</keyword>